<dbReference type="FunFam" id="3.90.1640.30:FF:000001">
    <property type="entry name" value="Single-stranded-DNA-specific exonuclease RecJ"/>
    <property type="match status" value="1"/>
</dbReference>
<dbReference type="PANTHER" id="PTHR30255">
    <property type="entry name" value="SINGLE-STRANDED-DNA-SPECIFIC EXONUCLEASE RECJ"/>
    <property type="match status" value="1"/>
</dbReference>
<dbReference type="GO" id="GO:0006281">
    <property type="term" value="P:DNA repair"/>
    <property type="evidence" value="ECO:0007669"/>
    <property type="project" value="InterPro"/>
</dbReference>
<keyword evidence="10" id="KW-1185">Reference proteome</keyword>
<evidence type="ECO:0000256" key="4">
    <source>
        <dbReference type="ARBA" id="ARBA00022801"/>
    </source>
</evidence>
<evidence type="ECO:0000259" key="8">
    <source>
        <dbReference type="Pfam" id="PF17768"/>
    </source>
</evidence>
<dbReference type="EMBL" id="QKRX01000005">
    <property type="protein sequence ID" value="RAU18367.1"/>
    <property type="molecule type" value="Genomic_DNA"/>
</dbReference>
<dbReference type="Gene3D" id="3.10.310.30">
    <property type="match status" value="1"/>
</dbReference>
<dbReference type="GO" id="GO:0008409">
    <property type="term" value="F:5'-3' exonuclease activity"/>
    <property type="evidence" value="ECO:0007669"/>
    <property type="project" value="InterPro"/>
</dbReference>
<evidence type="ECO:0000256" key="3">
    <source>
        <dbReference type="ARBA" id="ARBA00022722"/>
    </source>
</evidence>
<evidence type="ECO:0000313" key="10">
    <source>
        <dbReference type="Proteomes" id="UP000250744"/>
    </source>
</evidence>
<dbReference type="SUPFAM" id="SSF64182">
    <property type="entry name" value="DHH phosphoesterases"/>
    <property type="match status" value="1"/>
</dbReference>
<gene>
    <name evidence="9" type="primary">recJ</name>
    <name evidence="9" type="ORF">DN062_09065</name>
</gene>
<feature type="domain" description="RecJ OB" evidence="8">
    <location>
        <begin position="467"/>
        <end position="571"/>
    </location>
</feature>
<comment type="caution">
    <text evidence="9">The sequence shown here is derived from an EMBL/GenBank/DDBJ whole genome shotgun (WGS) entry which is preliminary data.</text>
</comment>
<evidence type="ECO:0000256" key="1">
    <source>
        <dbReference type="ARBA" id="ARBA00005915"/>
    </source>
</evidence>
<dbReference type="NCBIfam" id="TIGR00644">
    <property type="entry name" value="recJ"/>
    <property type="match status" value="1"/>
</dbReference>
<feature type="domain" description="DDH" evidence="6">
    <location>
        <begin position="73"/>
        <end position="232"/>
    </location>
</feature>
<keyword evidence="3" id="KW-0540">Nuclease</keyword>
<name>A0A364NNA7_9GAMM</name>
<dbReference type="Pfam" id="PF02272">
    <property type="entry name" value="DHHA1"/>
    <property type="match status" value="1"/>
</dbReference>
<organism evidence="9 10">
    <name type="scientific">Nitrincola tibetensis</name>
    <dbReference type="NCBI Taxonomy" id="2219697"/>
    <lineage>
        <taxon>Bacteria</taxon>
        <taxon>Pseudomonadati</taxon>
        <taxon>Pseudomonadota</taxon>
        <taxon>Gammaproteobacteria</taxon>
        <taxon>Oceanospirillales</taxon>
        <taxon>Oceanospirillaceae</taxon>
        <taxon>Nitrincola</taxon>
    </lineage>
</organism>
<dbReference type="Proteomes" id="UP000250744">
    <property type="component" value="Unassembled WGS sequence"/>
</dbReference>
<dbReference type="InterPro" id="IPR041122">
    <property type="entry name" value="RecJ_OB"/>
</dbReference>
<evidence type="ECO:0000259" key="7">
    <source>
        <dbReference type="Pfam" id="PF02272"/>
    </source>
</evidence>
<dbReference type="AlphaFoldDB" id="A0A364NNA7"/>
<sequence>MTQAIIQRRIVPTFSHAPFSHLHPVLARVYAARGVESLADIGRHLKELLPDHLMKGMDAAVDRLVLALKRQERILILGDFDCDGATSTTLAVLALRMMGASQVDYLVPNRFEFGYGLSPEIVEVASQKQPDLIVTVDNGISSIEGVKKAQDLGIDVIVTDHHLPGQALPDAVAIVNPNQPGCDFIAKSTCGVGVIFYVMIALRRTLQSQGYFSESLSAPNLANLLDLVALGTVADVVALEHNNRTLVHQGLLRIRAGQARPGILALLDVAGRQREHLMAADLGFAIAPRLNAAGRLEDMSIGIECLLTDDPDHARELAQTLNHLNVERRSIEQSMQKQAIDILDALSLDDLSMPWGICLFEPTWHQGVIGILASRIKDRLHRPVIAFAPGDEGEIKGSARSIPGFHIRDGLDAIAAQHPGLLKKFGGHAAAAGLSIAFTDLDVFKDAFNAQVKKALTEADLQKVLMTDGELQDVDFSLELSEALQQAGPWGHQFPEPVFDGYFKILQQRIVGQKHLKLVVMPVGGQQPIDAIAFGVDTQLWPNDAVQAVRMVYRLARNEFRGQVSLQLMVDYLEAC</sequence>
<evidence type="ECO:0000256" key="2">
    <source>
        <dbReference type="ARBA" id="ARBA00019841"/>
    </source>
</evidence>
<dbReference type="Pfam" id="PF17768">
    <property type="entry name" value="RecJ_OB"/>
    <property type="match status" value="1"/>
</dbReference>
<evidence type="ECO:0000259" key="6">
    <source>
        <dbReference type="Pfam" id="PF01368"/>
    </source>
</evidence>
<evidence type="ECO:0000313" key="9">
    <source>
        <dbReference type="EMBL" id="RAU18367.1"/>
    </source>
</evidence>
<dbReference type="InterPro" id="IPR038763">
    <property type="entry name" value="DHH_sf"/>
</dbReference>
<protein>
    <recommendedName>
        <fullName evidence="2">Single-stranded-DNA-specific exonuclease RecJ</fullName>
    </recommendedName>
</protein>
<dbReference type="InterPro" id="IPR051673">
    <property type="entry name" value="SSDNA_exonuclease_RecJ"/>
</dbReference>
<proteinExistence type="inferred from homology"/>
<keyword evidence="4" id="KW-0378">Hydrolase</keyword>
<reference evidence="9 10" key="1">
    <citation type="submission" date="2018-06" db="EMBL/GenBank/DDBJ databases">
        <title>Nitrincola tibetense sp. nov., isolated from Lake XuguoCo on Tibetan Plateau.</title>
        <authorList>
            <person name="Xing P."/>
        </authorList>
    </citation>
    <scope>NUCLEOTIDE SEQUENCE [LARGE SCALE GENOMIC DNA]</scope>
    <source>
        <strain evidence="10">xg18</strain>
    </source>
</reference>
<dbReference type="InterPro" id="IPR003156">
    <property type="entry name" value="DHHA1_dom"/>
</dbReference>
<dbReference type="OrthoDB" id="9809852at2"/>
<dbReference type="GO" id="GO:0003676">
    <property type="term" value="F:nucleic acid binding"/>
    <property type="evidence" value="ECO:0007669"/>
    <property type="project" value="InterPro"/>
</dbReference>
<dbReference type="Pfam" id="PF01368">
    <property type="entry name" value="DHH"/>
    <property type="match status" value="1"/>
</dbReference>
<comment type="similarity">
    <text evidence="1">Belongs to the RecJ family.</text>
</comment>
<dbReference type="GO" id="GO:0006310">
    <property type="term" value="P:DNA recombination"/>
    <property type="evidence" value="ECO:0007669"/>
    <property type="project" value="InterPro"/>
</dbReference>
<evidence type="ECO:0000256" key="5">
    <source>
        <dbReference type="ARBA" id="ARBA00022839"/>
    </source>
</evidence>
<dbReference type="PANTHER" id="PTHR30255:SF2">
    <property type="entry name" value="SINGLE-STRANDED-DNA-SPECIFIC EXONUCLEASE RECJ"/>
    <property type="match status" value="1"/>
</dbReference>
<feature type="domain" description="DHHA1" evidence="7">
    <location>
        <begin position="361"/>
        <end position="454"/>
    </location>
</feature>
<keyword evidence="5 9" id="KW-0269">Exonuclease</keyword>
<accession>A0A364NNA7</accession>
<dbReference type="RefSeq" id="WP_112159007.1">
    <property type="nucleotide sequence ID" value="NZ_QKRX01000005.1"/>
</dbReference>
<dbReference type="InterPro" id="IPR001667">
    <property type="entry name" value="DDH_dom"/>
</dbReference>
<dbReference type="Gene3D" id="3.90.1640.30">
    <property type="match status" value="1"/>
</dbReference>
<dbReference type="InterPro" id="IPR004610">
    <property type="entry name" value="RecJ"/>
</dbReference>